<comment type="caution">
    <text evidence="2">The sequence shown here is derived from an EMBL/GenBank/DDBJ whole genome shotgun (WGS) entry which is preliminary data.</text>
</comment>
<reference evidence="2" key="1">
    <citation type="submission" date="2021-03" db="EMBL/GenBank/DDBJ databases">
        <title>Draft genome sequence of rust myrtle Austropuccinia psidii MF-1, a brazilian biotype.</title>
        <authorList>
            <person name="Quecine M.C."/>
            <person name="Pachon D.M.R."/>
            <person name="Bonatelli M.L."/>
            <person name="Correr F.H."/>
            <person name="Franceschini L.M."/>
            <person name="Leite T.F."/>
            <person name="Margarido G.R.A."/>
            <person name="Almeida C.A."/>
            <person name="Ferrarezi J.A."/>
            <person name="Labate C.A."/>
        </authorList>
    </citation>
    <scope>NUCLEOTIDE SEQUENCE</scope>
    <source>
        <strain evidence="2">MF-1</strain>
    </source>
</reference>
<keyword evidence="3" id="KW-1185">Reference proteome</keyword>
<proteinExistence type="predicted"/>
<evidence type="ECO:0000313" key="2">
    <source>
        <dbReference type="EMBL" id="MBW0479837.1"/>
    </source>
</evidence>
<gene>
    <name evidence="2" type="ORF">O181_019552</name>
</gene>
<feature type="region of interest" description="Disordered" evidence="1">
    <location>
        <begin position="1"/>
        <end position="42"/>
    </location>
</feature>
<evidence type="ECO:0000256" key="1">
    <source>
        <dbReference type="SAM" id="MobiDB-lite"/>
    </source>
</evidence>
<evidence type="ECO:0000313" key="3">
    <source>
        <dbReference type="Proteomes" id="UP000765509"/>
    </source>
</evidence>
<dbReference type="Proteomes" id="UP000765509">
    <property type="component" value="Unassembled WGS sequence"/>
</dbReference>
<sequence length="174" mass="18688">MKDGHFRKEFQVSEAATTDGTSGYSSLTGDRKREVARWTNVGGPIPTGGRPIYSISEVPISRINNQGVVKSIRRIVYSQTNPDAEGNDKLHDEEFKVINSLVGNSSSTSPTNPPANKFHGKVILSTTRNSQPVLSILPSSVPPPSPHPSTARPSLSQAITSPHPPTIKACGQHQ</sequence>
<feature type="compositionally biased region" description="Basic and acidic residues" evidence="1">
    <location>
        <begin position="1"/>
        <end position="11"/>
    </location>
</feature>
<feature type="compositionally biased region" description="Polar residues" evidence="1">
    <location>
        <begin position="14"/>
        <end position="28"/>
    </location>
</feature>
<accession>A0A9Q3CBS5</accession>
<dbReference type="AlphaFoldDB" id="A0A9Q3CBS5"/>
<protein>
    <submittedName>
        <fullName evidence="2">Uncharacterized protein</fullName>
    </submittedName>
</protein>
<dbReference type="EMBL" id="AVOT02005733">
    <property type="protein sequence ID" value="MBW0479837.1"/>
    <property type="molecule type" value="Genomic_DNA"/>
</dbReference>
<feature type="region of interest" description="Disordered" evidence="1">
    <location>
        <begin position="137"/>
        <end position="174"/>
    </location>
</feature>
<organism evidence="2 3">
    <name type="scientific">Austropuccinia psidii MF-1</name>
    <dbReference type="NCBI Taxonomy" id="1389203"/>
    <lineage>
        <taxon>Eukaryota</taxon>
        <taxon>Fungi</taxon>
        <taxon>Dikarya</taxon>
        <taxon>Basidiomycota</taxon>
        <taxon>Pucciniomycotina</taxon>
        <taxon>Pucciniomycetes</taxon>
        <taxon>Pucciniales</taxon>
        <taxon>Sphaerophragmiaceae</taxon>
        <taxon>Austropuccinia</taxon>
    </lineage>
</organism>
<name>A0A9Q3CBS5_9BASI</name>